<accession>A0A420M6K8</accession>
<dbReference type="Pfam" id="PF00010">
    <property type="entry name" value="HLH"/>
    <property type="match status" value="1"/>
</dbReference>
<comment type="caution">
    <text evidence="3">The sequence shown here is derived from an EMBL/GenBank/DDBJ whole genome shotgun (WGS) entry which is preliminary data.</text>
</comment>
<proteinExistence type="predicted"/>
<reference evidence="3 4" key="1">
    <citation type="journal article" date="2018" name="Sci. Rep.">
        <title>Characterisation of pathogen-specific regions and novel effector candidates in Fusarium oxysporum f. sp. cepae.</title>
        <authorList>
            <person name="Armitage A.D."/>
            <person name="Taylor A."/>
            <person name="Sobczyk M.K."/>
            <person name="Baxter L."/>
            <person name="Greenfield B.P."/>
            <person name="Bates H.J."/>
            <person name="Wilson F."/>
            <person name="Jackson A.C."/>
            <person name="Ott S."/>
            <person name="Harrison R.J."/>
            <person name="Clarkson J.P."/>
        </authorList>
    </citation>
    <scope>NUCLEOTIDE SEQUENCE [LARGE SCALE GENOMIC DNA]</scope>
    <source>
        <strain evidence="3 4">Fo_A13</strain>
    </source>
</reference>
<dbReference type="SUPFAM" id="SSF47459">
    <property type="entry name" value="HLH, helix-loop-helix DNA-binding domain"/>
    <property type="match status" value="1"/>
</dbReference>
<feature type="compositionally biased region" description="Basic residues" evidence="1">
    <location>
        <begin position="68"/>
        <end position="82"/>
    </location>
</feature>
<sequence length="182" mass="20916">MAFFTPDGICPANLYQFSDQVGEVDSYNIKQLSAATLEKEELLLDSRQHGDSADINPQRDPSVNLRTASHKPKKRLTKKMAYKKPSSSEALKQPRENHNLAEKRYRNRLKNHFESLLAVLPLPPSKDSNDDDNCDHRFSRTEVLVFARERIVALEEGFEAMAKERDQLLRGIALMHEFPHQE</sequence>
<organism evidence="3 4">
    <name type="scientific">Fusarium oxysporum</name>
    <name type="common">Fusarium vascular wilt</name>
    <dbReference type="NCBI Taxonomy" id="5507"/>
    <lineage>
        <taxon>Eukaryota</taxon>
        <taxon>Fungi</taxon>
        <taxon>Dikarya</taxon>
        <taxon>Ascomycota</taxon>
        <taxon>Pezizomycotina</taxon>
        <taxon>Sordariomycetes</taxon>
        <taxon>Hypocreomycetidae</taxon>
        <taxon>Hypocreales</taxon>
        <taxon>Nectriaceae</taxon>
        <taxon>Fusarium</taxon>
        <taxon>Fusarium oxysporum species complex</taxon>
    </lineage>
</organism>
<dbReference type="InterPro" id="IPR011598">
    <property type="entry name" value="bHLH_dom"/>
</dbReference>
<dbReference type="EMBL" id="MRCX01001334">
    <property type="protein sequence ID" value="RKK50538.1"/>
    <property type="molecule type" value="Genomic_DNA"/>
</dbReference>
<dbReference type="PROSITE" id="PS50888">
    <property type="entry name" value="BHLH"/>
    <property type="match status" value="1"/>
</dbReference>
<evidence type="ECO:0000313" key="3">
    <source>
        <dbReference type="EMBL" id="RKK50538.1"/>
    </source>
</evidence>
<dbReference type="Gene3D" id="4.10.280.10">
    <property type="entry name" value="Helix-loop-helix DNA-binding domain"/>
    <property type="match status" value="1"/>
</dbReference>
<dbReference type="Proteomes" id="UP000285084">
    <property type="component" value="Unassembled WGS sequence"/>
</dbReference>
<dbReference type="GO" id="GO:0046983">
    <property type="term" value="F:protein dimerization activity"/>
    <property type="evidence" value="ECO:0007669"/>
    <property type="project" value="InterPro"/>
</dbReference>
<dbReference type="AlphaFoldDB" id="A0A420M6K8"/>
<evidence type="ECO:0000259" key="2">
    <source>
        <dbReference type="PROSITE" id="PS50888"/>
    </source>
</evidence>
<evidence type="ECO:0000256" key="1">
    <source>
        <dbReference type="SAM" id="MobiDB-lite"/>
    </source>
</evidence>
<evidence type="ECO:0000313" key="4">
    <source>
        <dbReference type="Proteomes" id="UP000285084"/>
    </source>
</evidence>
<feature type="domain" description="BHLH" evidence="2">
    <location>
        <begin position="93"/>
        <end position="154"/>
    </location>
</feature>
<gene>
    <name evidence="3" type="ORF">BFJ69_g18041</name>
</gene>
<dbReference type="InterPro" id="IPR036638">
    <property type="entry name" value="HLH_DNA-bd_sf"/>
</dbReference>
<feature type="region of interest" description="Disordered" evidence="1">
    <location>
        <begin position="49"/>
        <end position="98"/>
    </location>
</feature>
<name>A0A420M6K8_FUSOX</name>
<protein>
    <recommendedName>
        <fullName evidence="2">BHLH domain-containing protein</fullName>
    </recommendedName>
</protein>